<dbReference type="PRINTS" id="PR00081">
    <property type="entry name" value="GDHRDH"/>
</dbReference>
<dbReference type="InterPro" id="IPR002347">
    <property type="entry name" value="SDR_fam"/>
</dbReference>
<dbReference type="EMBL" id="JANIPJ010000001">
    <property type="protein sequence ID" value="MCR2802713.1"/>
    <property type="molecule type" value="Genomic_DNA"/>
</dbReference>
<reference evidence="3" key="1">
    <citation type="submission" date="2022-08" db="EMBL/GenBank/DDBJ databases">
        <title>The genomic sequence of strain Paenibacillus sp. SCIV0701.</title>
        <authorList>
            <person name="Zhao H."/>
        </authorList>
    </citation>
    <scope>NUCLEOTIDE SEQUENCE</scope>
    <source>
        <strain evidence="3">SCIV0701</strain>
    </source>
</reference>
<evidence type="ECO:0000313" key="3">
    <source>
        <dbReference type="EMBL" id="MCR2802713.1"/>
    </source>
</evidence>
<evidence type="ECO:0000256" key="2">
    <source>
        <dbReference type="ARBA" id="ARBA00023002"/>
    </source>
</evidence>
<keyword evidence="2" id="KW-0560">Oxidoreductase</keyword>
<dbReference type="CDD" id="cd05233">
    <property type="entry name" value="SDR_c"/>
    <property type="match status" value="1"/>
</dbReference>
<name>A0A9X2MN08_9BACL</name>
<accession>A0A9X2MN08</accession>
<dbReference type="InterPro" id="IPR036291">
    <property type="entry name" value="NAD(P)-bd_dom_sf"/>
</dbReference>
<comment type="caution">
    <text evidence="3">The sequence shown here is derived from an EMBL/GenBank/DDBJ whole genome shotgun (WGS) entry which is preliminary data.</text>
</comment>
<dbReference type="GO" id="GO:0016491">
    <property type="term" value="F:oxidoreductase activity"/>
    <property type="evidence" value="ECO:0007669"/>
    <property type="project" value="UniProtKB-KW"/>
</dbReference>
<comment type="similarity">
    <text evidence="1">Belongs to the short-chain dehydrogenases/reductases (SDR) family.</text>
</comment>
<dbReference type="Gene3D" id="3.40.50.720">
    <property type="entry name" value="NAD(P)-binding Rossmann-like Domain"/>
    <property type="match status" value="1"/>
</dbReference>
<dbReference type="PRINTS" id="PR00080">
    <property type="entry name" value="SDRFAMILY"/>
</dbReference>
<evidence type="ECO:0000313" key="4">
    <source>
        <dbReference type="Proteomes" id="UP001141950"/>
    </source>
</evidence>
<dbReference type="GO" id="GO:0008206">
    <property type="term" value="P:bile acid metabolic process"/>
    <property type="evidence" value="ECO:0007669"/>
    <property type="project" value="UniProtKB-ARBA"/>
</dbReference>
<dbReference type="SUPFAM" id="SSF51735">
    <property type="entry name" value="NAD(P)-binding Rossmann-fold domains"/>
    <property type="match status" value="1"/>
</dbReference>
<dbReference type="PANTHER" id="PTHR43639">
    <property type="entry name" value="OXIDOREDUCTASE, SHORT-CHAIN DEHYDROGENASE/REDUCTASE FAMILY (AFU_ORTHOLOGUE AFUA_5G02870)"/>
    <property type="match status" value="1"/>
</dbReference>
<proteinExistence type="inferred from homology"/>
<keyword evidence="4" id="KW-1185">Reference proteome</keyword>
<dbReference type="Pfam" id="PF13561">
    <property type="entry name" value="adh_short_C2"/>
    <property type="match status" value="1"/>
</dbReference>
<evidence type="ECO:0000256" key="1">
    <source>
        <dbReference type="ARBA" id="ARBA00006484"/>
    </source>
</evidence>
<dbReference type="NCBIfam" id="NF005559">
    <property type="entry name" value="PRK07231.1"/>
    <property type="match status" value="1"/>
</dbReference>
<organism evidence="3 4">
    <name type="scientific">Paenibacillus soyae</name>
    <dbReference type="NCBI Taxonomy" id="2969249"/>
    <lineage>
        <taxon>Bacteria</taxon>
        <taxon>Bacillati</taxon>
        <taxon>Bacillota</taxon>
        <taxon>Bacilli</taxon>
        <taxon>Bacillales</taxon>
        <taxon>Paenibacillaceae</taxon>
        <taxon>Paenibacillus</taxon>
    </lineage>
</organism>
<dbReference type="RefSeq" id="WP_257442373.1">
    <property type="nucleotide sequence ID" value="NZ_JANIPJ010000001.1"/>
</dbReference>
<dbReference type="PANTHER" id="PTHR43639:SF1">
    <property type="entry name" value="SHORT-CHAIN DEHYDROGENASE_REDUCTASE FAMILY PROTEIN"/>
    <property type="match status" value="1"/>
</dbReference>
<gene>
    <name evidence="3" type="ORF">NQZ67_02350</name>
</gene>
<dbReference type="FunFam" id="3.40.50.720:FF:000084">
    <property type="entry name" value="Short-chain dehydrogenase reductase"/>
    <property type="match status" value="1"/>
</dbReference>
<dbReference type="AlphaFoldDB" id="A0A9X2MN08"/>
<sequence length="258" mass="27838">MIGKVAIVTGAAGGIGRGIVEVLLREGCRVAMLDWNEEAGHAAMRELTAAGGEAVFICTDVAKEEDLQEAVNQTVSRFGDIHILVNNVGTHYYRPVEQIPSDEFDRVLRTDLKGQLLLIQQVLPHLKRNQSGSIINIASVHAQVTLPGFSSYAAIKGGVTAMSRSLALELAPFGIRINCVLPGLTRNIGMDRYLSSIAADERKTREAELTRNIPLGRMAEPVEIGELIAFLASDKAAYMTGSSLVIDGGVSVRLHNDY</sequence>
<dbReference type="Proteomes" id="UP001141950">
    <property type="component" value="Unassembled WGS sequence"/>
</dbReference>
<protein>
    <submittedName>
        <fullName evidence="3">SDR family oxidoreductase</fullName>
    </submittedName>
</protein>